<dbReference type="PANTHER" id="PTHR15026">
    <property type="entry name" value="CALCIUM-SIGNAL MODULATING CYCLOPHILIN LIGAND CAML"/>
    <property type="match status" value="1"/>
</dbReference>
<dbReference type="Pfam" id="PF14963">
    <property type="entry name" value="Get2_like"/>
    <property type="match status" value="1"/>
</dbReference>
<reference evidence="2 3" key="1">
    <citation type="submission" date="2020-08" db="EMBL/GenBank/DDBJ databases">
        <title>Aphidius gifuensis genome sequencing and assembly.</title>
        <authorList>
            <person name="Du Z."/>
        </authorList>
    </citation>
    <scope>NUCLEOTIDE SEQUENCE [LARGE SCALE GENOMIC DNA]</scope>
    <source>
        <strain evidence="2">YNYX2018</strain>
        <tissue evidence="2">Adults</tissue>
    </source>
</reference>
<dbReference type="EMBL" id="JACMRX010000005">
    <property type="protein sequence ID" value="KAF7989979.1"/>
    <property type="molecule type" value="Genomic_DNA"/>
</dbReference>
<evidence type="ECO:0000313" key="3">
    <source>
        <dbReference type="Proteomes" id="UP000639338"/>
    </source>
</evidence>
<keyword evidence="1" id="KW-1133">Transmembrane helix</keyword>
<protein>
    <submittedName>
        <fullName evidence="2">Uncharacterized protein</fullName>
    </submittedName>
</protein>
<evidence type="ECO:0000313" key="2">
    <source>
        <dbReference type="EMBL" id="KAF7989979.1"/>
    </source>
</evidence>
<comment type="caution">
    <text evidence="2">The sequence shown here is derived from an EMBL/GenBank/DDBJ whole genome shotgun (WGS) entry which is preliminary data.</text>
</comment>
<proteinExistence type="predicted"/>
<feature type="transmembrane region" description="Helical" evidence="1">
    <location>
        <begin position="199"/>
        <end position="220"/>
    </location>
</feature>
<keyword evidence="1" id="KW-0812">Transmembrane</keyword>
<dbReference type="GO" id="GO:0043529">
    <property type="term" value="C:GET complex"/>
    <property type="evidence" value="ECO:0007669"/>
    <property type="project" value="TreeGrafter"/>
</dbReference>
<dbReference type="InterPro" id="IPR016719">
    <property type="entry name" value="CAMLG"/>
</dbReference>
<dbReference type="Proteomes" id="UP000639338">
    <property type="component" value="Unassembled WGS sequence"/>
</dbReference>
<dbReference type="PANTHER" id="PTHR15026:SF0">
    <property type="entry name" value="GUIDED ENTRY OF TAIL-ANCHORED PROTEINS FACTOR CAMLG"/>
    <property type="match status" value="1"/>
</dbReference>
<accession>A0A834XRK2</accession>
<dbReference type="OrthoDB" id="9895378at2759"/>
<dbReference type="AlphaFoldDB" id="A0A834XRK2"/>
<feature type="transmembrane region" description="Helical" evidence="1">
    <location>
        <begin position="262"/>
        <end position="281"/>
    </location>
</feature>
<sequence>MADAAAARREARRRRILDNSESRLQKITGSTSPIINSNEEIKTGLSEPILPKSLNGLNVNENSSSDTLWAPTPDIEHQEFERKFQQLQSQLCGENNLYDLSARLRQLTADAGHQNNLSDLSTRLRQLNANSDSDDQVSNLIDRINEAGLLLSENKKNSTKTTTDNSKLSVFLKFISGIWIYVVLAAIVNIMMIFKMENIFGTSIFVPFIIVFTIRIWLFIKAEPTQMDNMMMAALVIFRIRPKLMTSIKTFIKLSTVIFKELFFYIFSFVFIYTFISHYWLNIVDLNEPKIIDNSKEL</sequence>
<name>A0A834XRK2_APHGI</name>
<evidence type="ECO:0000256" key="1">
    <source>
        <dbReference type="SAM" id="Phobius"/>
    </source>
</evidence>
<keyword evidence="3" id="KW-1185">Reference proteome</keyword>
<organism evidence="2 3">
    <name type="scientific">Aphidius gifuensis</name>
    <name type="common">Parasitoid wasp</name>
    <dbReference type="NCBI Taxonomy" id="684658"/>
    <lineage>
        <taxon>Eukaryota</taxon>
        <taxon>Metazoa</taxon>
        <taxon>Ecdysozoa</taxon>
        <taxon>Arthropoda</taxon>
        <taxon>Hexapoda</taxon>
        <taxon>Insecta</taxon>
        <taxon>Pterygota</taxon>
        <taxon>Neoptera</taxon>
        <taxon>Endopterygota</taxon>
        <taxon>Hymenoptera</taxon>
        <taxon>Apocrita</taxon>
        <taxon>Ichneumonoidea</taxon>
        <taxon>Braconidae</taxon>
        <taxon>Aphidiinae</taxon>
        <taxon>Aphidius</taxon>
    </lineage>
</organism>
<dbReference type="GO" id="GO:0071816">
    <property type="term" value="P:tail-anchored membrane protein insertion into ER membrane"/>
    <property type="evidence" value="ECO:0007669"/>
    <property type="project" value="TreeGrafter"/>
</dbReference>
<feature type="transmembrane region" description="Helical" evidence="1">
    <location>
        <begin position="170"/>
        <end position="193"/>
    </location>
</feature>
<gene>
    <name evidence="2" type="ORF">HCN44_008653</name>
</gene>
<keyword evidence="1" id="KW-0472">Membrane</keyword>